<keyword evidence="2" id="KW-0645">Protease</keyword>
<feature type="domain" description="NlpC/P60" evidence="7">
    <location>
        <begin position="173"/>
        <end position="294"/>
    </location>
</feature>
<name>A0A223D3J6_9BACL</name>
<dbReference type="GO" id="GO:0008234">
    <property type="term" value="F:cysteine-type peptidase activity"/>
    <property type="evidence" value="ECO:0007669"/>
    <property type="project" value="UniProtKB-KW"/>
</dbReference>
<comment type="similarity">
    <text evidence="1">Belongs to the peptidase C40 family.</text>
</comment>
<dbReference type="Pfam" id="PF00877">
    <property type="entry name" value="NLPC_P60"/>
    <property type="match status" value="1"/>
</dbReference>
<keyword evidence="6" id="KW-0732">Signal</keyword>
<evidence type="ECO:0000256" key="4">
    <source>
        <dbReference type="ARBA" id="ARBA00022807"/>
    </source>
</evidence>
<evidence type="ECO:0000313" key="8">
    <source>
        <dbReference type="EMBL" id="ASS76219.1"/>
    </source>
</evidence>
<dbReference type="KEGG" id="tab:CIG75_15570"/>
<keyword evidence="3" id="KW-0378">Hydrolase</keyword>
<dbReference type="Proteomes" id="UP000214688">
    <property type="component" value="Chromosome"/>
</dbReference>
<dbReference type="Gene3D" id="3.90.1720.10">
    <property type="entry name" value="endopeptidase domain like (from Nostoc punctiforme)"/>
    <property type="match status" value="1"/>
</dbReference>
<dbReference type="SUPFAM" id="SSF54001">
    <property type="entry name" value="Cysteine proteinases"/>
    <property type="match status" value="1"/>
</dbReference>
<evidence type="ECO:0000256" key="1">
    <source>
        <dbReference type="ARBA" id="ARBA00007074"/>
    </source>
</evidence>
<gene>
    <name evidence="8" type="ORF">CIG75_15570</name>
</gene>
<evidence type="ECO:0000256" key="3">
    <source>
        <dbReference type="ARBA" id="ARBA00022801"/>
    </source>
</evidence>
<dbReference type="PROSITE" id="PS51935">
    <property type="entry name" value="NLPC_P60"/>
    <property type="match status" value="1"/>
</dbReference>
<dbReference type="EMBL" id="CP022657">
    <property type="protein sequence ID" value="ASS76219.1"/>
    <property type="molecule type" value="Genomic_DNA"/>
</dbReference>
<dbReference type="AlphaFoldDB" id="A0A223D3J6"/>
<evidence type="ECO:0000256" key="6">
    <source>
        <dbReference type="SAM" id="SignalP"/>
    </source>
</evidence>
<evidence type="ECO:0000313" key="9">
    <source>
        <dbReference type="Proteomes" id="UP000214688"/>
    </source>
</evidence>
<keyword evidence="9" id="KW-1185">Reference proteome</keyword>
<reference evidence="8 9" key="1">
    <citation type="journal article" date="2015" name="Int. J. Syst. Evol. Microbiol.">
        <title>Tumebacillus algifaecis sp. nov., isolated from decomposing algal scum.</title>
        <authorList>
            <person name="Wu Y.F."/>
            <person name="Zhang B."/>
            <person name="Xing P."/>
            <person name="Wu Q.L."/>
            <person name="Liu S.J."/>
        </authorList>
    </citation>
    <scope>NUCLEOTIDE SEQUENCE [LARGE SCALE GENOMIC DNA]</scope>
    <source>
        <strain evidence="8 9">THMBR28</strain>
    </source>
</reference>
<organism evidence="8 9">
    <name type="scientific">Tumebacillus algifaecis</name>
    <dbReference type="NCBI Taxonomy" id="1214604"/>
    <lineage>
        <taxon>Bacteria</taxon>
        <taxon>Bacillati</taxon>
        <taxon>Bacillota</taxon>
        <taxon>Bacilli</taxon>
        <taxon>Bacillales</taxon>
        <taxon>Alicyclobacillaceae</taxon>
        <taxon>Tumebacillus</taxon>
    </lineage>
</organism>
<dbReference type="InterPro" id="IPR000064">
    <property type="entry name" value="NLP_P60_dom"/>
</dbReference>
<dbReference type="InterPro" id="IPR051202">
    <property type="entry name" value="Peptidase_C40"/>
</dbReference>
<dbReference type="OrthoDB" id="9813368at2"/>
<accession>A0A223D3J6</accession>
<dbReference type="PANTHER" id="PTHR47053:SF1">
    <property type="entry name" value="MUREIN DD-ENDOPEPTIDASE MEPH-RELATED"/>
    <property type="match status" value="1"/>
</dbReference>
<evidence type="ECO:0000256" key="5">
    <source>
        <dbReference type="SAM" id="MobiDB-lite"/>
    </source>
</evidence>
<proteinExistence type="inferred from homology"/>
<evidence type="ECO:0000259" key="7">
    <source>
        <dbReference type="PROSITE" id="PS51935"/>
    </source>
</evidence>
<feature type="chain" id="PRO_5012126565" description="NlpC/P60 domain-containing protein" evidence="6">
    <location>
        <begin position="25"/>
        <end position="296"/>
    </location>
</feature>
<dbReference type="GO" id="GO:0006508">
    <property type="term" value="P:proteolysis"/>
    <property type="evidence" value="ECO:0007669"/>
    <property type="project" value="UniProtKB-KW"/>
</dbReference>
<feature type="region of interest" description="Disordered" evidence="5">
    <location>
        <begin position="135"/>
        <end position="170"/>
    </location>
</feature>
<feature type="compositionally biased region" description="Polar residues" evidence="5">
    <location>
        <begin position="139"/>
        <end position="162"/>
    </location>
</feature>
<sequence>MKKWKKSLMVGLFSSMLFEQQAVAVSVGLQRADVALSHRFGLPGPLALSRAIQPDSAAFTAMQNREQKQGRRIVQPLLLDSEADWTAGVASRLILDELEIVRLPTRADSEQGQPLHLLVASRSGMNLPIAPVSRPQLEAEQTSAAPDQQQHPQGQRAVSNPAPTLLRDSGATAPLGSQAVSVAMQYRGVPYQYGGTTPSGFDCSGFIQFIYQQVGVELPRTTHGQLSAGVQIAQSSLQPGDLIFFACGGIASSHAGIYVGNGQFIHADADRGIMVAPLDHSYWAGVYQMAVRIRTR</sequence>
<dbReference type="RefSeq" id="WP_094237452.1">
    <property type="nucleotide sequence ID" value="NZ_CP022657.1"/>
</dbReference>
<dbReference type="PANTHER" id="PTHR47053">
    <property type="entry name" value="MUREIN DD-ENDOPEPTIDASE MEPH-RELATED"/>
    <property type="match status" value="1"/>
</dbReference>
<evidence type="ECO:0000256" key="2">
    <source>
        <dbReference type="ARBA" id="ARBA00022670"/>
    </source>
</evidence>
<keyword evidence="4" id="KW-0788">Thiol protease</keyword>
<protein>
    <recommendedName>
        <fullName evidence="7">NlpC/P60 domain-containing protein</fullName>
    </recommendedName>
</protein>
<feature type="signal peptide" evidence="6">
    <location>
        <begin position="1"/>
        <end position="24"/>
    </location>
</feature>
<dbReference type="InterPro" id="IPR038765">
    <property type="entry name" value="Papain-like_cys_pep_sf"/>
</dbReference>